<gene>
    <name evidence="2" type="ORF">DCAF_LOCUS21793</name>
</gene>
<sequence length="327" mass="36704">MEASQETKQHMVVNSDEEGSTSIHDLPSYPYFPVSYAANGPTQLLIPIVHRSSDTVCMVDCDSQDCPARKIDIGVAGKGGPPLMLTEKHTAILVKSSCNGFLSLCDKESGNPVSLWNPMLCEYVLLPEVTRASSYLSVSSTVISGLGFADKKYKVVCYELSARFCGTNFNGIRHWNIEGHASELIYCLDVRNEKFSCLPSPPIISTNKNRRDYYWSDIGVLEDFLYISARSASDLVPSVQVWLMKEYGFKESWIRILNIKSPLEDLWNIYRRFKLIKVLSDGNIVLLCGDHSLLVCEPRNQSYRHVFHRSDPMIAVSPSFVSLENVA</sequence>
<dbReference type="AlphaFoldDB" id="A0AAV1SFN7"/>
<protein>
    <recommendedName>
        <fullName evidence="4">F-box protein</fullName>
    </recommendedName>
</protein>
<dbReference type="PANTHER" id="PTHR31790:SF609">
    <property type="entry name" value="F-BOX PROTEIN CPR30-LIKE"/>
    <property type="match status" value="1"/>
</dbReference>
<evidence type="ECO:0000313" key="2">
    <source>
        <dbReference type="EMBL" id="CAK7349083.1"/>
    </source>
</evidence>
<name>A0AAV1SFN7_9ROSI</name>
<proteinExistence type="predicted"/>
<dbReference type="PANTHER" id="PTHR31790">
    <property type="entry name" value="OS02G0783600 PROTEIN"/>
    <property type="match status" value="1"/>
</dbReference>
<evidence type="ECO:0000256" key="1">
    <source>
        <dbReference type="SAM" id="MobiDB-lite"/>
    </source>
</evidence>
<dbReference type="EMBL" id="CAWUPB010001173">
    <property type="protein sequence ID" value="CAK7349083.1"/>
    <property type="molecule type" value="Genomic_DNA"/>
</dbReference>
<comment type="caution">
    <text evidence="2">The sequence shown here is derived from an EMBL/GenBank/DDBJ whole genome shotgun (WGS) entry which is preliminary data.</text>
</comment>
<feature type="region of interest" description="Disordered" evidence="1">
    <location>
        <begin position="1"/>
        <end position="21"/>
    </location>
</feature>
<accession>A0AAV1SFN7</accession>
<reference evidence="2 3" key="1">
    <citation type="submission" date="2024-01" db="EMBL/GenBank/DDBJ databases">
        <authorList>
            <person name="Waweru B."/>
        </authorList>
    </citation>
    <scope>NUCLEOTIDE SEQUENCE [LARGE SCALE GENOMIC DNA]</scope>
</reference>
<keyword evidence="3" id="KW-1185">Reference proteome</keyword>
<evidence type="ECO:0008006" key="4">
    <source>
        <dbReference type="Google" id="ProtNLM"/>
    </source>
</evidence>
<organism evidence="2 3">
    <name type="scientific">Dovyalis caffra</name>
    <dbReference type="NCBI Taxonomy" id="77055"/>
    <lineage>
        <taxon>Eukaryota</taxon>
        <taxon>Viridiplantae</taxon>
        <taxon>Streptophyta</taxon>
        <taxon>Embryophyta</taxon>
        <taxon>Tracheophyta</taxon>
        <taxon>Spermatophyta</taxon>
        <taxon>Magnoliopsida</taxon>
        <taxon>eudicotyledons</taxon>
        <taxon>Gunneridae</taxon>
        <taxon>Pentapetalae</taxon>
        <taxon>rosids</taxon>
        <taxon>fabids</taxon>
        <taxon>Malpighiales</taxon>
        <taxon>Salicaceae</taxon>
        <taxon>Flacourtieae</taxon>
        <taxon>Dovyalis</taxon>
    </lineage>
</organism>
<dbReference type="Proteomes" id="UP001314170">
    <property type="component" value="Unassembled WGS sequence"/>
</dbReference>
<evidence type="ECO:0000313" key="3">
    <source>
        <dbReference type="Proteomes" id="UP001314170"/>
    </source>
</evidence>
<dbReference type="InterPro" id="IPR052361">
    <property type="entry name" value="F-box_domain"/>
</dbReference>